<name>A0A364JWS7_9HYPH</name>
<sequence length="33" mass="3553">MSDITRTAIIYGMMIISLNTALAIGLLGLEFLP</sequence>
<organism evidence="2 3">
    <name type="scientific">Falsochrobactrum ovis</name>
    <dbReference type="NCBI Taxonomy" id="1293442"/>
    <lineage>
        <taxon>Bacteria</taxon>
        <taxon>Pseudomonadati</taxon>
        <taxon>Pseudomonadota</taxon>
        <taxon>Alphaproteobacteria</taxon>
        <taxon>Hyphomicrobiales</taxon>
        <taxon>Brucellaceae</taxon>
        <taxon>Falsochrobactrum</taxon>
    </lineage>
</organism>
<keyword evidence="3" id="KW-1185">Reference proteome</keyword>
<dbReference type="AlphaFoldDB" id="A0A364JWS7"/>
<feature type="transmembrane region" description="Helical" evidence="1">
    <location>
        <begin position="7"/>
        <end position="29"/>
    </location>
</feature>
<protein>
    <submittedName>
        <fullName evidence="2">Uncharacterized protein</fullName>
    </submittedName>
</protein>
<proteinExistence type="predicted"/>
<keyword evidence="1" id="KW-1133">Transmembrane helix</keyword>
<dbReference type="Proteomes" id="UP000249453">
    <property type="component" value="Unassembled WGS sequence"/>
</dbReference>
<comment type="caution">
    <text evidence="2">The sequence shown here is derived from an EMBL/GenBank/DDBJ whole genome shotgun (WGS) entry which is preliminary data.</text>
</comment>
<evidence type="ECO:0000256" key="1">
    <source>
        <dbReference type="SAM" id="Phobius"/>
    </source>
</evidence>
<keyword evidence="1" id="KW-0812">Transmembrane</keyword>
<gene>
    <name evidence="2" type="ORF">C7374_10351</name>
</gene>
<reference evidence="2 3" key="1">
    <citation type="submission" date="2018-06" db="EMBL/GenBank/DDBJ databases">
        <title>Genomic Encyclopedia of Type Strains, Phase IV (KMG-IV): sequencing the most valuable type-strain genomes for metagenomic binning, comparative biology and taxonomic classification.</title>
        <authorList>
            <person name="Goeker M."/>
        </authorList>
    </citation>
    <scope>NUCLEOTIDE SEQUENCE [LARGE SCALE GENOMIC DNA]</scope>
    <source>
        <strain evidence="2 3">DSM 26720</strain>
    </source>
</reference>
<evidence type="ECO:0000313" key="2">
    <source>
        <dbReference type="EMBL" id="RAK30917.1"/>
    </source>
</evidence>
<dbReference type="EMBL" id="QLMK01000003">
    <property type="protein sequence ID" value="RAK30917.1"/>
    <property type="molecule type" value="Genomic_DNA"/>
</dbReference>
<keyword evidence="1" id="KW-0472">Membrane</keyword>
<evidence type="ECO:0000313" key="3">
    <source>
        <dbReference type="Proteomes" id="UP000249453"/>
    </source>
</evidence>
<accession>A0A364JWS7</accession>